<name>A0ABQ1EGP1_9CLOT</name>
<feature type="signal peptide" evidence="1">
    <location>
        <begin position="1"/>
        <end position="27"/>
    </location>
</feature>
<evidence type="ECO:0000259" key="2">
    <source>
        <dbReference type="Pfam" id="PF21277"/>
    </source>
</evidence>
<dbReference type="InterPro" id="IPR036439">
    <property type="entry name" value="Dockerin_dom_sf"/>
</dbReference>
<evidence type="ECO:0000313" key="3">
    <source>
        <dbReference type="EMBL" id="GFZ33956.1"/>
    </source>
</evidence>
<dbReference type="Gene3D" id="1.10.1330.10">
    <property type="entry name" value="Dockerin domain"/>
    <property type="match status" value="1"/>
</dbReference>
<comment type="caution">
    <text evidence="3">The sequence shown here is derived from an EMBL/GenBank/DDBJ whole genome shotgun (WGS) entry which is preliminary data.</text>
</comment>
<feature type="chain" id="PRO_5045045180" description="Type VI secretion system spike protein VgrG3-like C-terminal domain-containing protein" evidence="1">
    <location>
        <begin position="28"/>
        <end position="451"/>
    </location>
</feature>
<dbReference type="RefSeq" id="WP_206872467.1">
    <property type="nucleotide sequence ID" value="NZ_BMBA01000008.1"/>
</dbReference>
<keyword evidence="4" id="KW-1185">Reference proteome</keyword>
<dbReference type="EMBL" id="BMBA01000008">
    <property type="protein sequence ID" value="GFZ33956.1"/>
    <property type="molecule type" value="Genomic_DNA"/>
</dbReference>
<dbReference type="Pfam" id="PF21277">
    <property type="entry name" value="T6SS_VgrG3-like_C"/>
    <property type="match status" value="1"/>
</dbReference>
<sequence>MSLAAVLKKSILFASLVILLKSSNVYAVNIVGDFNGDNVVDMKDIAAASSYYETNNSNYDLNKDGIVDIFDITRTSKNMSDATYKVYSSGGILSGEYSSGQLLDAAKNASNSNGVAIKDGQVIWDNNYYYVFDGETFISKSDKYFDSNIAASALNNGVVLDKGGNAILNRAANYKIKLAYAQDDLNLRNAPSSTAAWDSEVPKGSLIELVKRTNGVYQVKYNDGSQIKTGYVTRYVDIFTDDFNDDLLGYVSEKYESNGNPGTYNTTPGDPGGTSYGPWQLAVKVGSVDSFLMWLKNENVDFYNTLISAKQADNNTYSTNFNNAWSKLGTDHYDEFFEVQKKYIKVTYFDQLVKVLQNSGTDYSSRLNDYSVRNMLWSTAVQHGVGGAKNIIQIYKDVTNDVDFVNDVYDERSKVDIYFSSSSDAVKQAVKTRFVSEKQFIQRILSDEKNY</sequence>
<organism evidence="3 4">
    <name type="scientific">Clostridium zeae</name>
    <dbReference type="NCBI Taxonomy" id="2759022"/>
    <lineage>
        <taxon>Bacteria</taxon>
        <taxon>Bacillati</taxon>
        <taxon>Bacillota</taxon>
        <taxon>Clostridia</taxon>
        <taxon>Eubacteriales</taxon>
        <taxon>Clostridiaceae</taxon>
        <taxon>Clostridium</taxon>
    </lineage>
</organism>
<gene>
    <name evidence="3" type="ORF">CSC2_44820</name>
</gene>
<dbReference type="Proteomes" id="UP000663802">
    <property type="component" value="Unassembled WGS sequence"/>
</dbReference>
<proteinExistence type="predicted"/>
<feature type="domain" description="Type VI secretion system spike protein VgrG3-like C-terminal" evidence="2">
    <location>
        <begin position="248"/>
        <end position="438"/>
    </location>
</feature>
<dbReference type="SUPFAM" id="SSF63446">
    <property type="entry name" value="Type I dockerin domain"/>
    <property type="match status" value="1"/>
</dbReference>
<dbReference type="InterPro" id="IPR049073">
    <property type="entry name" value="T6SS_VgrG3-like_C"/>
</dbReference>
<keyword evidence="1" id="KW-0732">Signal</keyword>
<reference evidence="3 4" key="1">
    <citation type="journal article" date="2021" name="Int. J. Syst. Evol. Microbiol.">
        <title>Clostridium zeae sp. nov., isolated from corn silage.</title>
        <authorList>
            <person name="Kobayashi H."/>
            <person name="Tanizawa Y."/>
            <person name="Yagura M."/>
            <person name="Sakamoto M."/>
            <person name="Ohkuma M."/>
            <person name="Tohno M."/>
        </authorList>
    </citation>
    <scope>NUCLEOTIDE SEQUENCE [LARGE SCALE GENOMIC DNA]</scope>
    <source>
        <strain evidence="3 4">CSC2</strain>
    </source>
</reference>
<protein>
    <recommendedName>
        <fullName evidence="2">Type VI secretion system spike protein VgrG3-like C-terminal domain-containing protein</fullName>
    </recommendedName>
</protein>
<accession>A0ABQ1EGP1</accession>
<evidence type="ECO:0000256" key="1">
    <source>
        <dbReference type="SAM" id="SignalP"/>
    </source>
</evidence>
<evidence type="ECO:0000313" key="4">
    <source>
        <dbReference type="Proteomes" id="UP000663802"/>
    </source>
</evidence>
<dbReference type="Gene3D" id="2.30.30.40">
    <property type="entry name" value="SH3 Domains"/>
    <property type="match status" value="1"/>
</dbReference>